<protein>
    <submittedName>
        <fullName evidence="2">Uncharacterized protein</fullName>
    </submittedName>
</protein>
<feature type="compositionally biased region" description="Basic and acidic residues" evidence="1">
    <location>
        <begin position="255"/>
        <end position="268"/>
    </location>
</feature>
<dbReference type="EMBL" id="JANBVN010000061">
    <property type="protein sequence ID" value="KAJ9151639.1"/>
    <property type="molecule type" value="Genomic_DNA"/>
</dbReference>
<accession>A0AA38VHS7</accession>
<reference evidence="2" key="1">
    <citation type="submission" date="2022-07" db="EMBL/GenBank/DDBJ databases">
        <title>Fungi with potential for degradation of polypropylene.</title>
        <authorList>
            <person name="Gostincar C."/>
        </authorList>
    </citation>
    <scope>NUCLEOTIDE SEQUENCE</scope>
    <source>
        <strain evidence="2">EXF-13287</strain>
    </source>
</reference>
<feature type="compositionally biased region" description="Low complexity" evidence="1">
    <location>
        <begin position="124"/>
        <end position="135"/>
    </location>
</feature>
<name>A0AA38VHS7_9PEZI</name>
<sequence length="268" mass="28193">MSDERDERGPRAPPNSPIPVPSNGPANIQHRKPLIVVSNPPVKRPDGAGSGGSGDSIRPEMARTKTPSFNVAFPGSDPFTTHEPQQGAEGGGRQAGGEPTTPTRYPYGRGDNTAYGGTRSPTKAGGNNNNNADNGFTTQLADVDVLARLSERNPYVPLPTGPVPYTVVTPAIAAMAAAAYHRNGPNLAPTTYQYQHFRRDITPAGPPPGGAQQYGAGAGINVPKRHGRPNIDPGVWAIEGGLKDAWRSHMKGKGKGKEVAENKDEGEK</sequence>
<feature type="compositionally biased region" description="Pro residues" evidence="1">
    <location>
        <begin position="11"/>
        <end position="22"/>
    </location>
</feature>
<feature type="compositionally biased region" description="Basic and acidic residues" evidence="1">
    <location>
        <begin position="1"/>
        <end position="10"/>
    </location>
</feature>
<evidence type="ECO:0000313" key="2">
    <source>
        <dbReference type="EMBL" id="KAJ9151639.1"/>
    </source>
</evidence>
<keyword evidence="3" id="KW-1185">Reference proteome</keyword>
<dbReference type="Proteomes" id="UP001174691">
    <property type="component" value="Unassembled WGS sequence"/>
</dbReference>
<evidence type="ECO:0000313" key="3">
    <source>
        <dbReference type="Proteomes" id="UP001174691"/>
    </source>
</evidence>
<dbReference type="AlphaFoldDB" id="A0AA38VHS7"/>
<proteinExistence type="predicted"/>
<feature type="region of interest" description="Disordered" evidence="1">
    <location>
        <begin position="247"/>
        <end position="268"/>
    </location>
</feature>
<gene>
    <name evidence="2" type="ORF">NKR19_g4774</name>
</gene>
<feature type="region of interest" description="Disordered" evidence="1">
    <location>
        <begin position="1"/>
        <end position="135"/>
    </location>
</feature>
<evidence type="ECO:0000256" key="1">
    <source>
        <dbReference type="SAM" id="MobiDB-lite"/>
    </source>
</evidence>
<comment type="caution">
    <text evidence="2">The sequence shown here is derived from an EMBL/GenBank/DDBJ whole genome shotgun (WGS) entry which is preliminary data.</text>
</comment>
<organism evidence="2 3">
    <name type="scientific">Coniochaeta hoffmannii</name>
    <dbReference type="NCBI Taxonomy" id="91930"/>
    <lineage>
        <taxon>Eukaryota</taxon>
        <taxon>Fungi</taxon>
        <taxon>Dikarya</taxon>
        <taxon>Ascomycota</taxon>
        <taxon>Pezizomycotina</taxon>
        <taxon>Sordariomycetes</taxon>
        <taxon>Sordariomycetidae</taxon>
        <taxon>Coniochaetales</taxon>
        <taxon>Coniochaetaceae</taxon>
        <taxon>Coniochaeta</taxon>
    </lineage>
</organism>